<sequence>MGCGPSRCHSSRNTTRIAPNAFPINRSEAKTGDVTLQLNHIYHPISLGWPKYGTTQHATLTLSFTVVLINSNGADRALQVDFQNARRR</sequence>
<dbReference type="AlphaFoldDB" id="A0A1N7S411"/>
<proteinExistence type="predicted"/>
<evidence type="ECO:0000313" key="1">
    <source>
        <dbReference type="EMBL" id="SIT41722.1"/>
    </source>
</evidence>
<comment type="caution">
    <text evidence="1">The sequence shown here is derived from an EMBL/GenBank/DDBJ whole genome shotgun (WGS) entry which is preliminary data.</text>
</comment>
<dbReference type="EMBL" id="CYGY02000030">
    <property type="protein sequence ID" value="SIT41722.1"/>
    <property type="molecule type" value="Genomic_DNA"/>
</dbReference>
<reference evidence="1" key="1">
    <citation type="submission" date="2016-12" db="EMBL/GenBank/DDBJ databases">
        <authorList>
            <person name="Moulin L."/>
        </authorList>
    </citation>
    <scope>NUCLEOTIDE SEQUENCE [LARGE SCALE GENOMIC DNA]</scope>
    <source>
        <strain evidence="1">STM 7183</strain>
    </source>
</reference>
<evidence type="ECO:0000313" key="2">
    <source>
        <dbReference type="Proteomes" id="UP000195569"/>
    </source>
</evidence>
<dbReference type="Proteomes" id="UP000195569">
    <property type="component" value="Unassembled WGS sequence"/>
</dbReference>
<gene>
    <name evidence="1" type="ORF">BN2476_300154</name>
</gene>
<keyword evidence="2" id="KW-1185">Reference proteome</keyword>
<organism evidence="1 2">
    <name type="scientific">Paraburkholderia piptadeniae</name>
    <dbReference type="NCBI Taxonomy" id="1701573"/>
    <lineage>
        <taxon>Bacteria</taxon>
        <taxon>Pseudomonadati</taxon>
        <taxon>Pseudomonadota</taxon>
        <taxon>Betaproteobacteria</taxon>
        <taxon>Burkholderiales</taxon>
        <taxon>Burkholderiaceae</taxon>
        <taxon>Paraburkholderia</taxon>
    </lineage>
</organism>
<accession>A0A1N7S411</accession>
<name>A0A1N7S411_9BURK</name>
<protein>
    <submittedName>
        <fullName evidence="1">Uncharacterized protein</fullName>
    </submittedName>
</protein>